<evidence type="ECO:0000313" key="2">
    <source>
        <dbReference type="Proteomes" id="UP000680634"/>
    </source>
</evidence>
<proteinExistence type="predicted"/>
<dbReference type="EMBL" id="JAERKB010000015">
    <property type="protein sequence ID" value="MBS0971081.1"/>
    <property type="molecule type" value="Genomic_DNA"/>
</dbReference>
<dbReference type="Proteomes" id="UP000680634">
    <property type="component" value="Unassembled WGS sequence"/>
</dbReference>
<reference evidence="1 2" key="1">
    <citation type="submission" date="2020-12" db="EMBL/GenBank/DDBJ databases">
        <authorList>
            <person name="Mcmullen J.G."/>
        </authorList>
    </citation>
    <scope>NUCLEOTIDE SEQUENCE [LARGE SCALE GENOMIC DNA]</scope>
    <source>
        <strain evidence="1 2">JGM97</strain>
    </source>
</reference>
<keyword evidence="2" id="KW-1185">Reference proteome</keyword>
<evidence type="ECO:0000313" key="1">
    <source>
        <dbReference type="EMBL" id="MBS0971081.1"/>
    </source>
</evidence>
<accession>A0ABS5JM81</accession>
<reference evidence="2" key="2">
    <citation type="submission" date="2023-07" db="EMBL/GenBank/DDBJ databases">
        <title>Genome-inferred correspondence between phylogeny and metabolic traits in the wild Drosophila gut microbiome.</title>
        <authorList>
            <person name="Bueno E."/>
            <person name="Blow F."/>
            <person name="Douglas A.E."/>
        </authorList>
    </citation>
    <scope>NUCLEOTIDE SEQUENCE [LARGE SCALE GENOMIC DNA]</scope>
    <source>
        <strain evidence="2">JGM97</strain>
    </source>
</reference>
<comment type="caution">
    <text evidence="1">The sequence shown here is derived from an EMBL/GenBank/DDBJ whole genome shotgun (WGS) entry which is preliminary data.</text>
</comment>
<organism evidence="1 2">
    <name type="scientific">Nissabacter archeti</name>
    <dbReference type="NCBI Taxonomy" id="1917880"/>
    <lineage>
        <taxon>Bacteria</taxon>
        <taxon>Pseudomonadati</taxon>
        <taxon>Pseudomonadota</taxon>
        <taxon>Gammaproteobacteria</taxon>
        <taxon>Enterobacterales</taxon>
        <taxon>Yersiniaceae</taxon>
        <taxon>Nissabacter</taxon>
    </lineage>
</organism>
<protein>
    <recommendedName>
        <fullName evidence="3">Secreted protein</fullName>
    </recommendedName>
</protein>
<sequence>MLSPVSVTAALFAPAVVAASVSNVAIFLLPLMLMPALFSPSVDSVAVDAMLTLLLSPVIKRAEASLFEVSMESGLNKSMMLPFSTYIPWAPSPLIIMSTVDGLRSKTLPPSNA</sequence>
<dbReference type="RefSeq" id="WP_165698511.1">
    <property type="nucleotide sequence ID" value="NZ_JAERKB010000015.1"/>
</dbReference>
<evidence type="ECO:0008006" key="3">
    <source>
        <dbReference type="Google" id="ProtNLM"/>
    </source>
</evidence>
<name>A0ABS5JM81_9GAMM</name>
<gene>
    <name evidence="1" type="ORF">JK232_19545</name>
</gene>